<dbReference type="AlphaFoldDB" id="A0AAX3L4H9"/>
<dbReference type="EMBL" id="CP116347">
    <property type="protein sequence ID" value="WCE11175.1"/>
    <property type="molecule type" value="Genomic_DNA"/>
</dbReference>
<dbReference type="Proteomes" id="UP001210538">
    <property type="component" value="Chromosome"/>
</dbReference>
<organism evidence="1 2">
    <name type="scientific">Enterobacter ludwigii</name>
    <dbReference type="NCBI Taxonomy" id="299767"/>
    <lineage>
        <taxon>Bacteria</taxon>
        <taxon>Pseudomonadati</taxon>
        <taxon>Pseudomonadota</taxon>
        <taxon>Gammaproteobacteria</taxon>
        <taxon>Enterobacterales</taxon>
        <taxon>Enterobacteriaceae</taxon>
        <taxon>Enterobacter</taxon>
        <taxon>Enterobacter cloacae complex</taxon>
    </lineage>
</organism>
<name>A0AAX3L4H9_9ENTR</name>
<dbReference type="RefSeq" id="WP_059306231.1">
    <property type="nucleotide sequence ID" value="NZ_CAWPLG010000223.1"/>
</dbReference>
<keyword evidence="2" id="KW-1185">Reference proteome</keyword>
<keyword evidence="1" id="KW-0012">Acyltransferase</keyword>
<dbReference type="GO" id="GO:0016746">
    <property type="term" value="F:acyltransferase activity"/>
    <property type="evidence" value="ECO:0007669"/>
    <property type="project" value="UniProtKB-KW"/>
</dbReference>
<dbReference type="SUPFAM" id="SSF55729">
    <property type="entry name" value="Acyl-CoA N-acyltransferases (Nat)"/>
    <property type="match status" value="1"/>
</dbReference>
<proteinExistence type="predicted"/>
<dbReference type="EC" id="2.3.1.-" evidence="1"/>
<protein>
    <submittedName>
        <fullName evidence="1">GNAT family N-acetyltransferase</fullName>
        <ecNumber evidence="1">2.3.1.-</ecNumber>
    </submittedName>
</protein>
<keyword evidence="1" id="KW-0808">Transferase</keyword>
<dbReference type="Pfam" id="PF07395">
    <property type="entry name" value="Mig-14"/>
    <property type="match status" value="1"/>
</dbReference>
<dbReference type="InterPro" id="IPR016181">
    <property type="entry name" value="Acyl_CoA_acyltransferase"/>
</dbReference>
<accession>A0AAX3L4H9</accession>
<reference evidence="1 2" key="1">
    <citation type="submission" date="2023-01" db="EMBL/GenBank/DDBJ databases">
        <title>Genome sequence resource and annotation of Enterobacter ludwigii, an economically important pathogen of seedling wilt with strawberry.</title>
        <authorList>
            <person name="Xie Y."/>
        </authorList>
    </citation>
    <scope>NUCLEOTIDE SEQUENCE [LARGE SCALE GENOMIC DNA]</scope>
    <source>
        <strain evidence="1 2">CM-TZ4</strain>
    </source>
</reference>
<dbReference type="InterPro" id="IPR009977">
    <property type="entry name" value="Mig-14"/>
</dbReference>
<sequence length="296" mass="33933">MGFRHSLFGWERSHFTHYQAAYYKYGGSVNTHPDIINFFMQKKEKDFAFWHYRRDGEVTAAYFTSDENTFGLNVWRDYPVSYDEIIIPMAADQKIVLPVKTNRLSSSLRGNIINATYAFREKRKVCLIKTSFSGKTVKKRNGELKKMLAAGGECIPLREMSPADIADIYVHLFRLRFADSVRCYNRKNITELLTALPHMVTGNVLFFEGAPVAIDLVLCARSEKSLYFDVPNGGIDPSITAFSPGSLLMWKNIVDAREVCRNENKAMQFSIGLYDKKWDYKLLWAETQPTGKSLVL</sequence>
<evidence type="ECO:0000313" key="1">
    <source>
        <dbReference type="EMBL" id="WCE11175.1"/>
    </source>
</evidence>
<gene>
    <name evidence="1" type="ORF">PHA72_13780</name>
</gene>
<evidence type="ECO:0000313" key="2">
    <source>
        <dbReference type="Proteomes" id="UP001210538"/>
    </source>
</evidence>